<comment type="subcellular location">
    <subcellularLocation>
        <location evidence="1 7">Cell membrane</location>
        <topology evidence="1 7">Multi-pass membrane protein</topology>
    </subcellularLocation>
</comment>
<evidence type="ECO:0000256" key="5">
    <source>
        <dbReference type="ARBA" id="ARBA00022989"/>
    </source>
</evidence>
<evidence type="ECO:0000256" key="2">
    <source>
        <dbReference type="ARBA" id="ARBA00022448"/>
    </source>
</evidence>
<evidence type="ECO:0000256" key="3">
    <source>
        <dbReference type="ARBA" id="ARBA00022475"/>
    </source>
</evidence>
<dbReference type="CDD" id="cd06261">
    <property type="entry name" value="TM_PBP2"/>
    <property type="match status" value="1"/>
</dbReference>
<keyword evidence="2 7" id="KW-0813">Transport</keyword>
<keyword evidence="10" id="KW-1185">Reference proteome</keyword>
<dbReference type="EMBL" id="FRFD01000003">
    <property type="protein sequence ID" value="SHO43778.1"/>
    <property type="molecule type" value="Genomic_DNA"/>
</dbReference>
<dbReference type="SUPFAM" id="SSF161098">
    <property type="entry name" value="MetI-like"/>
    <property type="match status" value="1"/>
</dbReference>
<comment type="similarity">
    <text evidence="7">Belongs to the binding-protein-dependent transport system permease family.</text>
</comment>
<dbReference type="GO" id="GO:0005886">
    <property type="term" value="C:plasma membrane"/>
    <property type="evidence" value="ECO:0007669"/>
    <property type="project" value="UniProtKB-SubCell"/>
</dbReference>
<feature type="transmembrane region" description="Helical" evidence="7">
    <location>
        <begin position="220"/>
        <end position="238"/>
    </location>
</feature>
<keyword evidence="4 7" id="KW-0812">Transmembrane</keyword>
<evidence type="ECO:0000256" key="7">
    <source>
        <dbReference type="RuleBase" id="RU363032"/>
    </source>
</evidence>
<feature type="domain" description="ABC transmembrane type-1" evidence="8">
    <location>
        <begin position="70"/>
        <end position="293"/>
    </location>
</feature>
<evidence type="ECO:0000256" key="1">
    <source>
        <dbReference type="ARBA" id="ARBA00004651"/>
    </source>
</evidence>
<dbReference type="Proteomes" id="UP000184612">
    <property type="component" value="Unassembled WGS sequence"/>
</dbReference>
<dbReference type="InterPro" id="IPR000515">
    <property type="entry name" value="MetI-like"/>
</dbReference>
<keyword evidence="5 7" id="KW-1133">Transmembrane helix</keyword>
<evidence type="ECO:0000256" key="4">
    <source>
        <dbReference type="ARBA" id="ARBA00022692"/>
    </source>
</evidence>
<dbReference type="PROSITE" id="PS50928">
    <property type="entry name" value="ABC_TM1"/>
    <property type="match status" value="1"/>
</dbReference>
<dbReference type="Gene3D" id="1.10.3720.10">
    <property type="entry name" value="MetI-like"/>
    <property type="match status" value="1"/>
</dbReference>
<evidence type="ECO:0000313" key="10">
    <source>
        <dbReference type="Proteomes" id="UP000184612"/>
    </source>
</evidence>
<dbReference type="AlphaFoldDB" id="A0A1M7XXR9"/>
<feature type="transmembrane region" description="Helical" evidence="7">
    <location>
        <begin position="158"/>
        <end position="182"/>
    </location>
</feature>
<dbReference type="STRING" id="1121345.SAMN02745217_00352"/>
<dbReference type="GO" id="GO:0055085">
    <property type="term" value="P:transmembrane transport"/>
    <property type="evidence" value="ECO:0007669"/>
    <property type="project" value="InterPro"/>
</dbReference>
<dbReference type="RefSeq" id="WP_084558403.1">
    <property type="nucleotide sequence ID" value="NZ_FRFD01000003.1"/>
</dbReference>
<reference evidence="9 10" key="1">
    <citation type="submission" date="2016-12" db="EMBL/GenBank/DDBJ databases">
        <authorList>
            <person name="Song W.-J."/>
            <person name="Kurnit D.M."/>
        </authorList>
    </citation>
    <scope>NUCLEOTIDE SEQUENCE [LARGE SCALE GENOMIC DNA]</scope>
    <source>
        <strain evidence="9 10">DSM 12503</strain>
    </source>
</reference>
<dbReference type="PANTHER" id="PTHR30193:SF37">
    <property type="entry name" value="INNER MEMBRANE ABC TRANSPORTER PERMEASE PROTEIN YCJO"/>
    <property type="match status" value="1"/>
</dbReference>
<feature type="transmembrane region" description="Helical" evidence="7">
    <location>
        <begin position="7"/>
        <end position="26"/>
    </location>
</feature>
<keyword evidence="6 7" id="KW-0472">Membrane</keyword>
<proteinExistence type="inferred from homology"/>
<evidence type="ECO:0000313" key="9">
    <source>
        <dbReference type="EMBL" id="SHO43778.1"/>
    </source>
</evidence>
<sequence length="304" mass="34412">MKKGERRMIIAFVLPVVIVYLIFYLYPTIRTVYMSFFKTGALSSAASTWNFVGFDNYTTLLKKSLYITSFLNVLKILIIGGIIVFTIALYFAVIMQEKFRGRNFLKAVIYLPNIITPIALVVMWTQYIFSSNFGLLKKIFTALGLERLADIPWTNPQYSFWAMLIAFCFGSVGYYMIIYMAAMEQIPRDYYECASLEGANKMKQFWGITLPLLKETTKTCLIFWAGGAINFFTWSRVFSANPLNEGTLVPASYMYTLAFGSAHAVGSGSLEVGQATAIGVMLTLCILAVYAIVYKVFGKEKYEY</sequence>
<protein>
    <submittedName>
        <fullName evidence="9">N-acetylglucosamine transport system permease protein</fullName>
    </submittedName>
</protein>
<feature type="transmembrane region" description="Helical" evidence="7">
    <location>
        <begin position="275"/>
        <end position="297"/>
    </location>
</feature>
<feature type="transmembrane region" description="Helical" evidence="7">
    <location>
        <begin position="107"/>
        <end position="129"/>
    </location>
</feature>
<gene>
    <name evidence="9" type="ORF">SAMN02745217_00352</name>
</gene>
<dbReference type="InterPro" id="IPR035906">
    <property type="entry name" value="MetI-like_sf"/>
</dbReference>
<keyword evidence="3" id="KW-1003">Cell membrane</keyword>
<dbReference type="Pfam" id="PF00528">
    <property type="entry name" value="BPD_transp_1"/>
    <property type="match status" value="1"/>
</dbReference>
<name>A0A1M7XXR9_9FIRM</name>
<dbReference type="PANTHER" id="PTHR30193">
    <property type="entry name" value="ABC TRANSPORTER PERMEASE PROTEIN"/>
    <property type="match status" value="1"/>
</dbReference>
<accession>A0A1M7XXR9</accession>
<feature type="transmembrane region" description="Helical" evidence="7">
    <location>
        <begin position="73"/>
        <end position="95"/>
    </location>
</feature>
<evidence type="ECO:0000256" key="6">
    <source>
        <dbReference type="ARBA" id="ARBA00023136"/>
    </source>
</evidence>
<dbReference type="OrthoDB" id="42781at2"/>
<organism evidence="9 10">
    <name type="scientific">Anaerocolumna xylanovorans DSM 12503</name>
    <dbReference type="NCBI Taxonomy" id="1121345"/>
    <lineage>
        <taxon>Bacteria</taxon>
        <taxon>Bacillati</taxon>
        <taxon>Bacillota</taxon>
        <taxon>Clostridia</taxon>
        <taxon>Lachnospirales</taxon>
        <taxon>Lachnospiraceae</taxon>
        <taxon>Anaerocolumna</taxon>
    </lineage>
</organism>
<evidence type="ECO:0000259" key="8">
    <source>
        <dbReference type="PROSITE" id="PS50928"/>
    </source>
</evidence>
<dbReference type="InterPro" id="IPR051393">
    <property type="entry name" value="ABC_transporter_permease"/>
</dbReference>